<dbReference type="AlphaFoldDB" id="A0A8D0DC18"/>
<dbReference type="Proteomes" id="UP000694568">
    <property type="component" value="Unplaced"/>
</dbReference>
<name>A0A8D0DC18_SANLU</name>
<dbReference type="Ensembl" id="ENSSLUT00000055668.1">
    <property type="protein sequence ID" value="ENSSLUP00000054080.1"/>
    <property type="gene ID" value="ENSSLUG00000023416.1"/>
</dbReference>
<reference evidence="1" key="1">
    <citation type="submission" date="2025-08" db="UniProtKB">
        <authorList>
            <consortium name="Ensembl"/>
        </authorList>
    </citation>
    <scope>IDENTIFICATION</scope>
</reference>
<protein>
    <submittedName>
        <fullName evidence="1">Uncharacterized protein</fullName>
    </submittedName>
</protein>
<accession>A0A8D0DC18</accession>
<organism evidence="1 2">
    <name type="scientific">Sander lucioperca</name>
    <name type="common">Pike-perch</name>
    <name type="synonym">Perca lucioperca</name>
    <dbReference type="NCBI Taxonomy" id="283035"/>
    <lineage>
        <taxon>Eukaryota</taxon>
        <taxon>Metazoa</taxon>
        <taxon>Chordata</taxon>
        <taxon>Craniata</taxon>
        <taxon>Vertebrata</taxon>
        <taxon>Euteleostomi</taxon>
        <taxon>Actinopterygii</taxon>
        <taxon>Neopterygii</taxon>
        <taxon>Teleostei</taxon>
        <taxon>Neoteleostei</taxon>
        <taxon>Acanthomorphata</taxon>
        <taxon>Eupercaria</taxon>
        <taxon>Perciformes</taxon>
        <taxon>Percoidei</taxon>
        <taxon>Percidae</taxon>
        <taxon>Luciopercinae</taxon>
        <taxon>Sander</taxon>
    </lineage>
</organism>
<reference evidence="1" key="2">
    <citation type="submission" date="2025-09" db="UniProtKB">
        <authorList>
            <consortium name="Ensembl"/>
        </authorList>
    </citation>
    <scope>IDENTIFICATION</scope>
</reference>
<evidence type="ECO:0000313" key="2">
    <source>
        <dbReference type="Proteomes" id="UP000694568"/>
    </source>
</evidence>
<keyword evidence="2" id="KW-1185">Reference proteome</keyword>
<sequence>MGKRGDLSSFERGMVVGARRAGLSILQSVRKGRGRGKTCRKMSQVRFKPWTSASRHKPLSICAPLEPLFVVETEGGV</sequence>
<evidence type="ECO:0000313" key="1">
    <source>
        <dbReference type="Ensembl" id="ENSSLUP00000054080.1"/>
    </source>
</evidence>
<proteinExistence type="predicted"/>